<keyword evidence="6" id="KW-1185">Reference proteome</keyword>
<dbReference type="SMART" id="SM01043">
    <property type="entry name" value="BTAD"/>
    <property type="match status" value="1"/>
</dbReference>
<dbReference type="InterPro" id="IPR027417">
    <property type="entry name" value="P-loop_NTPase"/>
</dbReference>
<evidence type="ECO:0000313" key="6">
    <source>
        <dbReference type="Proteomes" id="UP000293291"/>
    </source>
</evidence>
<protein>
    <submittedName>
        <fullName evidence="5">Helix-turn-helix domain-containing protein</fullName>
    </submittedName>
</protein>
<dbReference type="GO" id="GO:0016887">
    <property type="term" value="F:ATP hydrolysis activity"/>
    <property type="evidence" value="ECO:0007669"/>
    <property type="project" value="InterPro"/>
</dbReference>
<sequence length="964" mass="102893">MRVIEVLGPLQVRRDTDGEAVDVGSPRHREVLAALVVDAGRVVSTDSLLERVWGDVGRGASTSNLHAVISRLRGRLSGAGIDVAIATAPPGYRFDPPEAVDATRFQDLLARGRSATDAGDLPAAHDLLHAALELWRGPAYADVRLPFAEVEAARLDGQRLAACELVVDVELGLGRVAPALDRLPALVAEQPLREAFRRQQMLALYRAGRQAEALEVYAALRTLLAEELGIDPGPELQELHRRVLAQDEELGATPAGSDAPAPTAYAPAPTAAPLWHSEVVVPADELVGRDHDVAHLRDVLTASSQRLVTVTGVGGVGKTRLGHAVAEASRDAFPDGVALVSLAPIADPDLVLPTVGRAFGLSAAEGLDPLDAVAQHLRSRRVLVVLDNFEHVVDAAPALARLVAVCPRLSVLVTSRTTLRVRGELHYQLSPLDLPGADDDAPASVAGSASVALFVDRARAVQPGFAVAADNAAAIAGICRRLAGIPLAIELAAARTHLMSPAAIWERLDRVMEGSGARDLPARQRTMRSAIDWSYRLLAPEQRELFRRLAVFHGGFTLDAAEAVLGDARDTLGLLEDLVAHSLVLRDADHPGTVRFRLLEPVAQFAAEVLAADADEERDARDAHLAHFLRLAEEVEPGYRGDGTRDALATTEREHANLVAAIEWALASGQGDLAGRAAWALWLFWWLRGRLLDGRRLLQGVLAQDVSDPVRVRAHAALGAMTFAQGDMALARTWCTGVRLARGSGDLEGEAHNLAGEGLIALAENHLDEAELRFVETVRLTEEAGLAGEWLWTLAHIWQATIRLLLGFPDHAVPLLEEALAAARGRNDPLAIYIALFTSVQVAVSVGDLATARTQLEEGLALSLDTGDMANLAYFLEALAVVESQEGDHERVAVLHGSAARLRESVGSNVYGYYQPDQQLLADAIAAARTHLGPAYDDAVARGRGLGAEPTVAYATAPRSALLD</sequence>
<proteinExistence type="inferred from homology"/>
<dbReference type="SMART" id="SM00862">
    <property type="entry name" value="Trans_reg_C"/>
    <property type="match status" value="1"/>
</dbReference>
<feature type="domain" description="OmpR/PhoB-type" evidence="4">
    <location>
        <begin position="1"/>
        <end position="96"/>
    </location>
</feature>
<dbReference type="OrthoDB" id="3755432at2"/>
<dbReference type="Pfam" id="PF13401">
    <property type="entry name" value="AAA_22"/>
    <property type="match status" value="1"/>
</dbReference>
<dbReference type="PRINTS" id="PR00364">
    <property type="entry name" value="DISEASERSIST"/>
</dbReference>
<reference evidence="5 6" key="1">
    <citation type="submission" date="2019-01" db="EMBL/GenBank/DDBJ databases">
        <title>Novel species of Nocardioides.</title>
        <authorList>
            <person name="Liu Q."/>
            <person name="Xin Y.-H."/>
        </authorList>
    </citation>
    <scope>NUCLEOTIDE SEQUENCE [LARGE SCALE GENOMIC DNA]</scope>
    <source>
        <strain evidence="5 6">CGMCC 4.6875</strain>
    </source>
</reference>
<dbReference type="Gene3D" id="1.10.10.10">
    <property type="entry name" value="Winged helix-like DNA-binding domain superfamily/Winged helix DNA-binding domain"/>
    <property type="match status" value="1"/>
</dbReference>
<evidence type="ECO:0000256" key="2">
    <source>
        <dbReference type="ARBA" id="ARBA00023125"/>
    </source>
</evidence>
<dbReference type="AlphaFoldDB" id="A0A4Q2SD15"/>
<evidence type="ECO:0000313" key="5">
    <source>
        <dbReference type="EMBL" id="RYC00274.1"/>
    </source>
</evidence>
<dbReference type="Gene3D" id="1.25.40.10">
    <property type="entry name" value="Tetratricopeptide repeat domain"/>
    <property type="match status" value="2"/>
</dbReference>
<dbReference type="CDD" id="cd00383">
    <property type="entry name" value="trans_reg_C"/>
    <property type="match status" value="1"/>
</dbReference>
<name>A0A4Q2SD15_9ACTN</name>
<dbReference type="InterPro" id="IPR049945">
    <property type="entry name" value="AAA_22"/>
</dbReference>
<dbReference type="InterPro" id="IPR011990">
    <property type="entry name" value="TPR-like_helical_dom_sf"/>
</dbReference>
<dbReference type="GO" id="GO:0003677">
    <property type="term" value="F:DNA binding"/>
    <property type="evidence" value="ECO:0007669"/>
    <property type="project" value="UniProtKB-UniRule"/>
</dbReference>
<dbReference type="InterPro" id="IPR005158">
    <property type="entry name" value="BTAD"/>
</dbReference>
<feature type="DNA-binding region" description="OmpR/PhoB-type" evidence="3">
    <location>
        <begin position="1"/>
        <end position="96"/>
    </location>
</feature>
<keyword evidence="2 3" id="KW-0238">DNA-binding</keyword>
<dbReference type="InterPro" id="IPR016032">
    <property type="entry name" value="Sig_transdc_resp-reg_C-effctor"/>
</dbReference>
<dbReference type="SUPFAM" id="SSF52540">
    <property type="entry name" value="P-loop containing nucleoside triphosphate hydrolases"/>
    <property type="match status" value="1"/>
</dbReference>
<dbReference type="PANTHER" id="PTHR47691:SF3">
    <property type="entry name" value="HTH-TYPE TRANSCRIPTIONAL REGULATOR RV0890C-RELATED"/>
    <property type="match status" value="1"/>
</dbReference>
<evidence type="ECO:0000259" key="4">
    <source>
        <dbReference type="PROSITE" id="PS51755"/>
    </source>
</evidence>
<dbReference type="InterPro" id="IPR036388">
    <property type="entry name" value="WH-like_DNA-bd_sf"/>
</dbReference>
<dbReference type="InterPro" id="IPR001867">
    <property type="entry name" value="OmpR/PhoB-type_DNA-bd"/>
</dbReference>
<dbReference type="PANTHER" id="PTHR47691">
    <property type="entry name" value="REGULATOR-RELATED"/>
    <property type="match status" value="1"/>
</dbReference>
<dbReference type="Proteomes" id="UP000293291">
    <property type="component" value="Unassembled WGS sequence"/>
</dbReference>
<dbReference type="CDD" id="cd15831">
    <property type="entry name" value="BTAD"/>
    <property type="match status" value="1"/>
</dbReference>
<dbReference type="InterPro" id="IPR058852">
    <property type="entry name" value="HTH_77"/>
</dbReference>
<dbReference type="SUPFAM" id="SSF46894">
    <property type="entry name" value="C-terminal effector domain of the bipartite response regulators"/>
    <property type="match status" value="1"/>
</dbReference>
<dbReference type="GO" id="GO:0006355">
    <property type="term" value="P:regulation of DNA-templated transcription"/>
    <property type="evidence" value="ECO:0007669"/>
    <property type="project" value="InterPro"/>
</dbReference>
<dbReference type="EMBL" id="SDWU01000015">
    <property type="protein sequence ID" value="RYC00274.1"/>
    <property type="molecule type" value="Genomic_DNA"/>
</dbReference>
<dbReference type="Gene3D" id="3.40.50.300">
    <property type="entry name" value="P-loop containing nucleotide triphosphate hydrolases"/>
    <property type="match status" value="1"/>
</dbReference>
<gene>
    <name evidence="5" type="ORF">EUA07_14135</name>
</gene>
<evidence type="ECO:0000256" key="1">
    <source>
        <dbReference type="ARBA" id="ARBA00005820"/>
    </source>
</evidence>
<accession>A0A4Q2SD15</accession>
<dbReference type="SUPFAM" id="SSF48452">
    <property type="entry name" value="TPR-like"/>
    <property type="match status" value="2"/>
</dbReference>
<comment type="similarity">
    <text evidence="1">Belongs to the AfsR/DnrI/RedD regulatory family.</text>
</comment>
<dbReference type="GO" id="GO:0000160">
    <property type="term" value="P:phosphorelay signal transduction system"/>
    <property type="evidence" value="ECO:0007669"/>
    <property type="project" value="InterPro"/>
</dbReference>
<evidence type="ECO:0000256" key="3">
    <source>
        <dbReference type="PROSITE-ProRule" id="PRU01091"/>
    </source>
</evidence>
<dbReference type="Pfam" id="PF00486">
    <property type="entry name" value="Trans_reg_C"/>
    <property type="match status" value="1"/>
</dbReference>
<dbReference type="PROSITE" id="PS51755">
    <property type="entry name" value="OMPR_PHOB"/>
    <property type="match status" value="1"/>
</dbReference>
<dbReference type="Pfam" id="PF03704">
    <property type="entry name" value="BTAD"/>
    <property type="match status" value="1"/>
</dbReference>
<organism evidence="5 6">
    <name type="scientific">Nocardioides ganghwensis</name>
    <dbReference type="NCBI Taxonomy" id="252230"/>
    <lineage>
        <taxon>Bacteria</taxon>
        <taxon>Bacillati</taxon>
        <taxon>Actinomycetota</taxon>
        <taxon>Actinomycetes</taxon>
        <taxon>Propionibacteriales</taxon>
        <taxon>Nocardioidaceae</taxon>
        <taxon>Nocardioides</taxon>
    </lineage>
</organism>
<comment type="caution">
    <text evidence="5">The sequence shown here is derived from an EMBL/GenBank/DDBJ whole genome shotgun (WGS) entry which is preliminary data.</text>
</comment>
<dbReference type="Pfam" id="PF25872">
    <property type="entry name" value="HTH_77"/>
    <property type="match status" value="1"/>
</dbReference>